<keyword evidence="3" id="KW-1185">Reference proteome</keyword>
<evidence type="ECO:0000256" key="1">
    <source>
        <dbReference type="SAM" id="MobiDB-lite"/>
    </source>
</evidence>
<proteinExistence type="predicted"/>
<organism evidence="2 3">
    <name type="scientific">Candidatus Competibacter phosphatis</name>
    <dbReference type="NCBI Taxonomy" id="221280"/>
    <lineage>
        <taxon>Bacteria</taxon>
        <taxon>Pseudomonadati</taxon>
        <taxon>Pseudomonadota</taxon>
        <taxon>Gammaproteobacteria</taxon>
        <taxon>Candidatus Competibacteraceae</taxon>
        <taxon>Candidatus Competibacter</taxon>
    </lineage>
</organism>
<dbReference type="Proteomes" id="UP000760480">
    <property type="component" value="Unassembled WGS sequence"/>
</dbReference>
<comment type="caution">
    <text evidence="2">The sequence shown here is derived from an EMBL/GenBank/DDBJ whole genome shotgun (WGS) entry which is preliminary data.</text>
</comment>
<evidence type="ECO:0000313" key="2">
    <source>
        <dbReference type="EMBL" id="NMQ19258.1"/>
    </source>
</evidence>
<dbReference type="EMBL" id="SPMZ01000023">
    <property type="protein sequence ID" value="NMQ19258.1"/>
    <property type="molecule type" value="Genomic_DNA"/>
</dbReference>
<feature type="region of interest" description="Disordered" evidence="1">
    <location>
        <begin position="1"/>
        <end position="25"/>
    </location>
</feature>
<protein>
    <submittedName>
        <fullName evidence="2">Uncharacterized protein</fullName>
    </submittedName>
</protein>
<gene>
    <name evidence="2" type="ORF">E4P82_08675</name>
</gene>
<evidence type="ECO:0000313" key="3">
    <source>
        <dbReference type="Proteomes" id="UP000760480"/>
    </source>
</evidence>
<reference evidence="2 3" key="1">
    <citation type="submission" date="2019-03" db="EMBL/GenBank/DDBJ databases">
        <title>Metabolic reconstructions from genomes of highly enriched 'Candidatus Accumulibacter' and 'Candidatus Competibacter' bioreactor populations.</title>
        <authorList>
            <person name="Annavajhala M.K."/>
            <person name="Welles L."/>
            <person name="Abbas B."/>
            <person name="Sorokin D."/>
            <person name="Park H."/>
            <person name="Van Loosdrecht M."/>
            <person name="Chandran K."/>
        </authorList>
    </citation>
    <scope>NUCLEOTIDE SEQUENCE [LARGE SCALE GENOMIC DNA]</scope>
    <source>
        <strain evidence="2 3">SBR_G</strain>
    </source>
</reference>
<sequence>MTPRPLLTTDEEPGFGRHFGQTGRHGQPGRCLRWRAVAWDPLRACMLSVFFLLLAAGSHGYAEVAQPNPSSPGTTGSDTDAIPAQIAAYSQDLERLRRFMGAPRAGKFNIGIHSDLTRDLYFQTLTLWQKTDRLLFEISRVRATSPPTSADELGTSDILANLQDAHEILQQIMRALEIAPEPETRTDPTPTRPDNFTALIDLNRQVDLLLERHFAPSDVYMEITLAIDYAARLLARYPEAIRIPEEPPFEPNKQPSDVYQRLIACLRSIAHIAQILGFTVLDIDTRQTDMTQLTPGDVYMVASLVVSQLNHLYKQLGDNKPVAPAFYPGRKFPAHSYQRAGILQAQLQQLERFIAAAPTAPGEAKHDSTTPER</sequence>
<name>A0ABX1TIP5_9GAMM</name>
<dbReference type="RefSeq" id="WP_169248519.1">
    <property type="nucleotide sequence ID" value="NZ_SPMZ01000023.1"/>
</dbReference>
<accession>A0ABX1TIP5</accession>